<reference evidence="2" key="1">
    <citation type="submission" date="2023-06" db="EMBL/GenBank/DDBJ databases">
        <title>Draft Genome Sequences of Representative Paenibacillus Polymyxa, Bacillus cereus, Fictibacillus sp., and Brevibacillus agri Strains Isolated from Amazonian Dark Earth.</title>
        <authorList>
            <person name="Pellegrinetti T.A."/>
            <person name="Cunha I.C.M."/>
            <person name="Chaves M.G."/>
            <person name="Freitas A.S."/>
            <person name="Silva A.V.R."/>
            <person name="Tsai S.M."/>
            <person name="Mendes L.W."/>
        </authorList>
    </citation>
    <scope>NUCLEOTIDE SEQUENCE</scope>
    <source>
        <strain evidence="2">CENA-BCM004</strain>
    </source>
</reference>
<comment type="caution">
    <text evidence="2">The sequence shown here is derived from an EMBL/GenBank/DDBJ whole genome shotgun (WGS) entry which is preliminary data.</text>
</comment>
<dbReference type="Proteomes" id="UP001168694">
    <property type="component" value="Unassembled WGS sequence"/>
</dbReference>
<name>A0ABT8EAJ1_9BACL</name>
<dbReference type="SUPFAM" id="SSF53850">
    <property type="entry name" value="Periplasmic binding protein-like II"/>
    <property type="match status" value="1"/>
</dbReference>
<dbReference type="EMBL" id="JAUHLN010000004">
    <property type="protein sequence ID" value="MDN4074920.1"/>
    <property type="molecule type" value="Genomic_DNA"/>
</dbReference>
<feature type="domain" description="LysR substrate-binding" evidence="1">
    <location>
        <begin position="2"/>
        <end position="85"/>
    </location>
</feature>
<proteinExistence type="predicted"/>
<dbReference type="Pfam" id="PF03466">
    <property type="entry name" value="LysR_substrate"/>
    <property type="match status" value="1"/>
</dbReference>
<keyword evidence="3" id="KW-1185">Reference proteome</keyword>
<dbReference type="PANTHER" id="PTHR30419">
    <property type="entry name" value="HTH-TYPE TRANSCRIPTIONAL REGULATOR YBHD"/>
    <property type="match status" value="1"/>
</dbReference>
<dbReference type="InterPro" id="IPR050950">
    <property type="entry name" value="HTH-type_LysR_regulators"/>
</dbReference>
<accession>A0ABT8EAJ1</accession>
<evidence type="ECO:0000313" key="3">
    <source>
        <dbReference type="Proteomes" id="UP001168694"/>
    </source>
</evidence>
<dbReference type="Gene3D" id="3.40.190.290">
    <property type="match status" value="1"/>
</dbReference>
<dbReference type="PANTHER" id="PTHR30419:SF28">
    <property type="entry name" value="HTH-TYPE TRANSCRIPTIONAL REGULATOR BSDA"/>
    <property type="match status" value="1"/>
</dbReference>
<organism evidence="2 3">
    <name type="scientific">Fictibacillus terranigra</name>
    <dbReference type="NCBI Taxonomy" id="3058424"/>
    <lineage>
        <taxon>Bacteria</taxon>
        <taxon>Bacillati</taxon>
        <taxon>Bacillota</taxon>
        <taxon>Bacilli</taxon>
        <taxon>Bacillales</taxon>
        <taxon>Fictibacillaceae</taxon>
        <taxon>Fictibacillus</taxon>
    </lineage>
</organism>
<gene>
    <name evidence="2" type="ORF">QYF49_18255</name>
</gene>
<protein>
    <submittedName>
        <fullName evidence="2">LysR substrate-binding domain-containing protein</fullName>
    </submittedName>
</protein>
<dbReference type="InterPro" id="IPR005119">
    <property type="entry name" value="LysR_subst-bd"/>
</dbReference>
<evidence type="ECO:0000313" key="2">
    <source>
        <dbReference type="EMBL" id="MDN4074920.1"/>
    </source>
</evidence>
<evidence type="ECO:0000259" key="1">
    <source>
        <dbReference type="Pfam" id="PF03466"/>
    </source>
</evidence>
<sequence>MAGEFDLCLIAPMESKSPIVWTQLWNVELYVIVPKDHKYADRKDITLEEISDESFIHLKEGFSLRITVEQLFQEAGLTPKITFEGEEPIRWQHSLQLASAFPFSQT</sequence>